<dbReference type="Proteomes" id="UP000245626">
    <property type="component" value="Unassembled WGS sequence"/>
</dbReference>
<feature type="non-terminal residue" evidence="1">
    <location>
        <position position="178"/>
    </location>
</feature>
<organism evidence="1 2">
    <name type="scientific">Violaceomyces palustris</name>
    <dbReference type="NCBI Taxonomy" id="1673888"/>
    <lineage>
        <taxon>Eukaryota</taxon>
        <taxon>Fungi</taxon>
        <taxon>Dikarya</taxon>
        <taxon>Basidiomycota</taxon>
        <taxon>Ustilaginomycotina</taxon>
        <taxon>Ustilaginomycetes</taxon>
        <taxon>Violaceomycetales</taxon>
        <taxon>Violaceomycetaceae</taxon>
        <taxon>Violaceomyces</taxon>
    </lineage>
</organism>
<evidence type="ECO:0000313" key="2">
    <source>
        <dbReference type="Proteomes" id="UP000245626"/>
    </source>
</evidence>
<dbReference type="EMBL" id="KZ820727">
    <property type="protein sequence ID" value="PWN46752.1"/>
    <property type="molecule type" value="Genomic_DNA"/>
</dbReference>
<reference evidence="1 2" key="1">
    <citation type="journal article" date="2018" name="Mol. Biol. Evol.">
        <title>Broad Genomic Sampling Reveals a Smut Pathogenic Ancestry of the Fungal Clade Ustilaginomycotina.</title>
        <authorList>
            <person name="Kijpornyongpan T."/>
            <person name="Mondo S.J."/>
            <person name="Barry K."/>
            <person name="Sandor L."/>
            <person name="Lee J."/>
            <person name="Lipzen A."/>
            <person name="Pangilinan J."/>
            <person name="LaButti K."/>
            <person name="Hainaut M."/>
            <person name="Henrissat B."/>
            <person name="Grigoriev I.V."/>
            <person name="Spatafora J.W."/>
            <person name="Aime M.C."/>
        </authorList>
    </citation>
    <scope>NUCLEOTIDE SEQUENCE [LARGE SCALE GENOMIC DNA]</scope>
    <source>
        <strain evidence="1 2">SA 807</strain>
    </source>
</reference>
<gene>
    <name evidence="1" type="ORF">IE53DRAFT_365182</name>
</gene>
<sequence>METGGRRRAEVEDAGARADEYNIQDNLDKPRSSIPGEMKDVDDDQDDSEDEGIKSPTLAENPLSKTMQIKDHVFYVTGGASGLGEATVRLLHQMGAYVTIMDLNYDAARDLSNELNSKTPPSQPRSLACKADVCSEEDVVKAIQDSDRAWPDIQVAGCVNCGGVGMAGKTIDQDGQPF</sequence>
<evidence type="ECO:0000313" key="1">
    <source>
        <dbReference type="EMBL" id="PWN46752.1"/>
    </source>
</evidence>
<protein>
    <submittedName>
        <fullName evidence="1">Uncharacterized protein</fullName>
    </submittedName>
</protein>
<accession>A0ACD0NLV0</accession>
<proteinExistence type="predicted"/>
<keyword evidence="2" id="KW-1185">Reference proteome</keyword>
<name>A0ACD0NLV0_9BASI</name>